<dbReference type="RefSeq" id="WP_207691548.1">
    <property type="nucleotide sequence ID" value="NZ_CP061799.1"/>
</dbReference>
<dbReference type="Pfam" id="PF03288">
    <property type="entry name" value="Pox_D5"/>
    <property type="match status" value="1"/>
</dbReference>
<evidence type="ECO:0000256" key="1">
    <source>
        <dbReference type="ARBA" id="ARBA00022741"/>
    </source>
</evidence>
<dbReference type="SUPFAM" id="SSF52540">
    <property type="entry name" value="P-loop containing nucleoside triphosphate hydrolases"/>
    <property type="match status" value="1"/>
</dbReference>
<dbReference type="InterPro" id="IPR027417">
    <property type="entry name" value="P-loop_NTPase"/>
</dbReference>
<name>A0A975B6Q6_9BACT</name>
<dbReference type="InterPro" id="IPR054468">
    <property type="entry name" value="NrSPol-like_HBD"/>
</dbReference>
<dbReference type="PANTHER" id="PTHR35372">
    <property type="entry name" value="ATP BINDING PROTEIN-RELATED"/>
    <property type="match status" value="1"/>
</dbReference>
<dbReference type="AlphaFoldDB" id="A0A975B6Q6"/>
<dbReference type="EMBL" id="CP061799">
    <property type="protein sequence ID" value="QTA79840.1"/>
    <property type="molecule type" value="Genomic_DNA"/>
</dbReference>
<dbReference type="NCBIfam" id="TIGR01613">
    <property type="entry name" value="primase_Cterm"/>
    <property type="match status" value="1"/>
</dbReference>
<feature type="region of interest" description="Disordered" evidence="5">
    <location>
        <begin position="373"/>
        <end position="393"/>
    </location>
</feature>
<accession>A0A975B6Q6</accession>
<dbReference type="GO" id="GO:0005524">
    <property type="term" value="F:ATP binding"/>
    <property type="evidence" value="ECO:0007669"/>
    <property type="project" value="UniProtKB-KW"/>
</dbReference>
<dbReference type="GO" id="GO:0016787">
    <property type="term" value="F:hydrolase activity"/>
    <property type="evidence" value="ECO:0007669"/>
    <property type="project" value="UniProtKB-KW"/>
</dbReference>
<dbReference type="InterPro" id="IPR014818">
    <property type="entry name" value="Phage/plasmid_primase_P4_C"/>
</dbReference>
<dbReference type="Gene3D" id="3.40.50.300">
    <property type="entry name" value="P-loop containing nucleotide triphosphate hydrolases"/>
    <property type="match status" value="1"/>
</dbReference>
<evidence type="ECO:0000256" key="5">
    <source>
        <dbReference type="SAM" id="MobiDB-lite"/>
    </source>
</evidence>
<dbReference type="Pfam" id="PF08706">
    <property type="entry name" value="D5_N"/>
    <property type="match status" value="1"/>
</dbReference>
<keyword evidence="4" id="KW-0067">ATP-binding</keyword>
<evidence type="ECO:0000256" key="4">
    <source>
        <dbReference type="ARBA" id="ARBA00022840"/>
    </source>
</evidence>
<keyword evidence="1" id="KW-0547">Nucleotide-binding</keyword>
<feature type="domain" description="SF3 helicase" evidence="6">
    <location>
        <begin position="477"/>
        <end position="636"/>
    </location>
</feature>
<dbReference type="Pfam" id="PF19263">
    <property type="entry name" value="DUF5906"/>
    <property type="match status" value="1"/>
</dbReference>
<dbReference type="InterPro" id="IPR051620">
    <property type="entry name" value="ORF904-like_C"/>
</dbReference>
<evidence type="ECO:0000256" key="2">
    <source>
        <dbReference type="ARBA" id="ARBA00022801"/>
    </source>
</evidence>
<dbReference type="KEGG" id="dli:dnl_21220"/>
<evidence type="ECO:0000313" key="7">
    <source>
        <dbReference type="EMBL" id="QTA79840.1"/>
    </source>
</evidence>
<dbReference type="InterPro" id="IPR045455">
    <property type="entry name" value="NrS-1_pol-like_helicase"/>
</dbReference>
<proteinExistence type="predicted"/>
<dbReference type="Pfam" id="PF22763">
    <property type="entry name" value="NrS1-1_pol-like_HBD"/>
    <property type="match status" value="1"/>
</dbReference>
<dbReference type="InterPro" id="IPR004968">
    <property type="entry name" value="DNA_primase/NTPase_C"/>
</dbReference>
<keyword evidence="8" id="KW-1185">Reference proteome</keyword>
<dbReference type="SMART" id="SM00885">
    <property type="entry name" value="D5_N"/>
    <property type="match status" value="1"/>
</dbReference>
<dbReference type="InterPro" id="IPR006500">
    <property type="entry name" value="Helicase_put_C_phage/plasmid"/>
</dbReference>
<evidence type="ECO:0000259" key="6">
    <source>
        <dbReference type="PROSITE" id="PS51206"/>
    </source>
</evidence>
<keyword evidence="3" id="KW-0347">Helicase</keyword>
<dbReference type="PANTHER" id="PTHR35372:SF2">
    <property type="entry name" value="SF3 HELICASE DOMAIN-CONTAINING PROTEIN"/>
    <property type="match status" value="1"/>
</dbReference>
<dbReference type="InterPro" id="IPR014015">
    <property type="entry name" value="Helicase_SF3_DNA-vir"/>
</dbReference>
<dbReference type="GO" id="GO:0004386">
    <property type="term" value="F:helicase activity"/>
    <property type="evidence" value="ECO:0007669"/>
    <property type="project" value="UniProtKB-KW"/>
</dbReference>
<keyword evidence="2" id="KW-0378">Hydrolase</keyword>
<protein>
    <submittedName>
        <fullName evidence="7">DNA primase</fullName>
    </submittedName>
</protein>
<gene>
    <name evidence="7" type="ORF">dnl_21220</name>
</gene>
<evidence type="ECO:0000256" key="3">
    <source>
        <dbReference type="ARBA" id="ARBA00022806"/>
    </source>
</evidence>
<dbReference type="PROSITE" id="PS51206">
    <property type="entry name" value="SF3_HELICASE_1"/>
    <property type="match status" value="1"/>
</dbReference>
<dbReference type="Proteomes" id="UP000663720">
    <property type="component" value="Chromosome"/>
</dbReference>
<reference evidence="7" key="1">
    <citation type="journal article" date="2021" name="Microb. Physiol.">
        <title>Proteogenomic Insights into the Physiology of Marine, Sulfate-Reducing, Filamentous Desulfonema limicola and Desulfonema magnum.</title>
        <authorList>
            <person name="Schnaars V."/>
            <person name="Wohlbrand L."/>
            <person name="Scheve S."/>
            <person name="Hinrichs C."/>
            <person name="Reinhardt R."/>
            <person name="Rabus R."/>
        </authorList>
    </citation>
    <scope>NUCLEOTIDE SEQUENCE</scope>
    <source>
        <strain evidence="7">5ac10</strain>
    </source>
</reference>
<organism evidence="7 8">
    <name type="scientific">Desulfonema limicola</name>
    <dbReference type="NCBI Taxonomy" id="45656"/>
    <lineage>
        <taxon>Bacteria</taxon>
        <taxon>Pseudomonadati</taxon>
        <taxon>Thermodesulfobacteriota</taxon>
        <taxon>Desulfobacteria</taxon>
        <taxon>Desulfobacterales</taxon>
        <taxon>Desulfococcaceae</taxon>
        <taxon>Desulfonema</taxon>
    </lineage>
</organism>
<evidence type="ECO:0000313" key="8">
    <source>
        <dbReference type="Proteomes" id="UP000663720"/>
    </source>
</evidence>
<sequence length="752" mass="86345">MKELSNNTKVKLIVENIPEEIKDLPQWLVWKGVLKENNKLSKIPINPLNGSYAETDNPETWGTFEESLAYYEQNNLFGVGFVFTADDSFVGIDLDNCIEPETGEITPDALKIVNLFNSYTEISPSGNGLHILVKGNLPGDKRRKGKIEVYDRLRYFTVTGELYENAPIEINNRDNELNEFYKKYFANEDRKKADAVRSYDEGNQIIKKAMASKNGHKFKSLWQGDLFSYQSQSEADLALCRLLAFWTNNDKQQIDNLFRKSGLYRQKWDERHFSSGMTYGQSTINMAISATNETYKPQEIYTEPSSSDKPQTFPLTDLGNAERMVALCGDDIRYCHAWGSWLIWDGKRWINDRTGTIKRKAKKVVRNIYSEAKNEDDDRRRRDVANHATKSESASRIKSMISLAQDEEGVPVLPEDLDKNPWLLNCMNGTIDLKTGELLPHNRNHLITKLVPVEYNSNALCPIWDNFMDKIMDDNQNLISFLQRAVGYSLTGDTGEQCMFIFWGTGANGKSTFLQTMSMMLDDYAMQTPTETLLVKRKGAIPNDVARLKGSRFVTASEAETDQKLAEGLIKQMTGSDTISARFLHQEWFDFNPTHKIFLGTNHKPVINGTDNAIWRRIRLVNYDITIPESERDKRLLSKLQKELSGILAWAVRGCLDWNKNGLGEPEEVKVATEDYREEMDILAQFIKDCCEEKEGAWELSKNIWERYQEWCEDNGESMITRKNFGMKLKEKGYEAIKRKQGRGWIGLEVTH</sequence>